<dbReference type="InterPro" id="IPR046820">
    <property type="entry name" value="MmeI_TRD"/>
</dbReference>
<keyword evidence="2 9" id="KW-0489">Methyltransferase</keyword>
<evidence type="ECO:0000259" key="7">
    <source>
        <dbReference type="Pfam" id="PF20466"/>
    </source>
</evidence>
<dbReference type="RefSeq" id="WP_354634915.1">
    <property type="nucleotide sequence ID" value="NZ_CP159837.1"/>
</dbReference>
<dbReference type="InterPro" id="IPR002052">
    <property type="entry name" value="DNA_methylase_N6_adenine_CS"/>
</dbReference>
<dbReference type="Pfam" id="PF20466">
    <property type="entry name" value="MmeI_TRD"/>
    <property type="match status" value="1"/>
</dbReference>
<accession>A0AAU8JAC9</accession>
<protein>
    <recommendedName>
        <fullName evidence="1">site-specific DNA-methyltransferase (adenine-specific)</fullName>
        <ecNumber evidence="1">2.1.1.72</ecNumber>
    </recommendedName>
</protein>
<comment type="catalytic activity">
    <reaction evidence="4">
        <text>a 2'-deoxyadenosine in DNA + S-adenosyl-L-methionine = an N(6)-methyl-2'-deoxyadenosine in DNA + S-adenosyl-L-homocysteine + H(+)</text>
        <dbReference type="Rhea" id="RHEA:15197"/>
        <dbReference type="Rhea" id="RHEA-COMP:12418"/>
        <dbReference type="Rhea" id="RHEA-COMP:12419"/>
        <dbReference type="ChEBI" id="CHEBI:15378"/>
        <dbReference type="ChEBI" id="CHEBI:57856"/>
        <dbReference type="ChEBI" id="CHEBI:59789"/>
        <dbReference type="ChEBI" id="CHEBI:90615"/>
        <dbReference type="ChEBI" id="CHEBI:90616"/>
        <dbReference type="EC" id="2.1.1.72"/>
    </reaction>
</comment>
<evidence type="ECO:0000256" key="2">
    <source>
        <dbReference type="ARBA" id="ARBA00022603"/>
    </source>
</evidence>
<evidence type="ECO:0000259" key="6">
    <source>
        <dbReference type="Pfam" id="PF20465"/>
    </source>
</evidence>
<dbReference type="REBASE" id="844941">
    <property type="entry name" value="Pra2ORF4224P"/>
</dbReference>
<dbReference type="Pfam" id="PF20465">
    <property type="entry name" value="MmeI_hel"/>
    <property type="match status" value="1"/>
</dbReference>
<dbReference type="InterPro" id="IPR046817">
    <property type="entry name" value="MmeI_N"/>
</dbReference>
<dbReference type="InterPro" id="IPR046816">
    <property type="entry name" value="MmeI_Mtase"/>
</dbReference>
<dbReference type="Pfam" id="PF20464">
    <property type="entry name" value="MmeI_N"/>
    <property type="match status" value="1"/>
</dbReference>
<dbReference type="PROSITE" id="PS00092">
    <property type="entry name" value="N6_MTASE"/>
    <property type="match status" value="1"/>
</dbReference>
<dbReference type="PANTHER" id="PTHR33841">
    <property type="entry name" value="DNA METHYLTRANSFERASE YEEA-RELATED"/>
    <property type="match status" value="1"/>
</dbReference>
<evidence type="ECO:0000256" key="4">
    <source>
        <dbReference type="ARBA" id="ARBA00047942"/>
    </source>
</evidence>
<keyword evidence="3" id="KW-0808">Transferase</keyword>
<dbReference type="AlphaFoldDB" id="A0AAU8JAC9"/>
<organism evidence="9">
    <name type="scientific">Planktothricoides raciborskii GIHE-MW2</name>
    <dbReference type="NCBI Taxonomy" id="2792601"/>
    <lineage>
        <taxon>Bacteria</taxon>
        <taxon>Bacillati</taxon>
        <taxon>Cyanobacteriota</taxon>
        <taxon>Cyanophyceae</taxon>
        <taxon>Oscillatoriophycideae</taxon>
        <taxon>Oscillatoriales</taxon>
        <taxon>Oscillatoriaceae</taxon>
        <taxon>Planktothricoides</taxon>
    </lineage>
</organism>
<dbReference type="SUPFAM" id="SSF53335">
    <property type="entry name" value="S-adenosyl-L-methionine-dependent methyltransferases"/>
    <property type="match status" value="1"/>
</dbReference>
<evidence type="ECO:0000256" key="3">
    <source>
        <dbReference type="ARBA" id="ARBA00022679"/>
    </source>
</evidence>
<dbReference type="InterPro" id="IPR046819">
    <property type="entry name" value="MmeI_hel"/>
</dbReference>
<dbReference type="InterPro" id="IPR029063">
    <property type="entry name" value="SAM-dependent_MTases_sf"/>
</dbReference>
<evidence type="ECO:0000256" key="1">
    <source>
        <dbReference type="ARBA" id="ARBA00011900"/>
    </source>
</evidence>
<sequence length="897" mass="103127">MSSTSESLQIFVQFCQQHIKGDEKGETQTFLDRFFRAFGHEGVLEAGATFEERIQKGSKKGKTGFADLVWKPRVLIEMKKRGTDLSKHYSQAFDYWQRAVPNRPRYVLLCNFDQFWIYDFDTQIDTPIATILLKHLPDQVSAFGFMEKRQQNPIFQNNQVEVTEKAARRMGELLLSLKKRKIDDLVAQRFVLQCVLAMFAEDRGLLPDSLFIRCVQDCLNGESSYDVIGRGLFQEMNRHGQTQSGRFKVVEYFNGGLFATVDPLELNKEELKILETSALLDWSQIRPAIFGNIFEAAIASKERHSYGIHYTSEADIMKIVRPTISRYWEERIEAANTIAELNSLTLELQNYRVLDPACGSGNFLYIAYQELKQIEQKLLDKIAERRRSPREQMQIGFVTPLQFYGIDSNPFAVELARVTLMIARKVAIDRLGLKDPALPLDILDQNIVCKDALFTEWPEADAIIGNPPFLGGKHIRLNLGDDYVDRIFQQYPEVKDSVDFCTYWFRKAHDHIQQKGRAGLVGTNSISQGKSRIASLDYITQNGGYIHEAISTQPWSGEAKVHVSIVNWIYQEPTAYYLDNKPVKQINSALTSLTDVSKAVRLLANQNKCFQGVIPVGKDFIITAEQVEKWIEADPKNQEVLKLFSMGANLAQYPHGLPDRWIIDFNEMSLEDASDYTLPFAWVKTYVKPERDKNRRKVTQLNWWKYGEERPSMRKAIAPLSHYFTVPRVSKWAIFIPAPIDWLPGDLNIVCASDDFYILGILTSQVHRLWVKAQSSTLGETTRYTHNTCFETFPFPQTPSPKLKLVEKIRAAAVSLHEYRRQIMEQKQWGITKLYNTYFNEPASQLYKLHQNLDNLVMEAYRFTAEDNILEKLLNLNQELAEKEKQGEAVVGLMAPF</sequence>
<dbReference type="Gene3D" id="3.40.50.150">
    <property type="entry name" value="Vaccinia Virus protein VP39"/>
    <property type="match status" value="1"/>
</dbReference>
<evidence type="ECO:0000313" key="9">
    <source>
        <dbReference type="EMBL" id="XCM35535.1"/>
    </source>
</evidence>
<evidence type="ECO:0000259" key="8">
    <source>
        <dbReference type="Pfam" id="PF20473"/>
    </source>
</evidence>
<dbReference type="PANTHER" id="PTHR33841:SF1">
    <property type="entry name" value="DNA METHYLTRANSFERASE A"/>
    <property type="match status" value="1"/>
</dbReference>
<name>A0AAU8JAC9_9CYAN</name>
<dbReference type="GO" id="GO:0003676">
    <property type="term" value="F:nucleic acid binding"/>
    <property type="evidence" value="ECO:0007669"/>
    <property type="project" value="InterPro"/>
</dbReference>
<dbReference type="EMBL" id="CP159837">
    <property type="protein sequence ID" value="XCM35535.1"/>
    <property type="molecule type" value="Genomic_DNA"/>
</dbReference>
<proteinExistence type="predicted"/>
<dbReference type="PRINTS" id="PR00507">
    <property type="entry name" value="N12N6MTFRASE"/>
</dbReference>
<dbReference type="GO" id="GO:0032259">
    <property type="term" value="P:methylation"/>
    <property type="evidence" value="ECO:0007669"/>
    <property type="project" value="UniProtKB-KW"/>
</dbReference>
<feature type="domain" description="MmeI-like N-terminal" evidence="5">
    <location>
        <begin position="15"/>
        <end position="179"/>
    </location>
</feature>
<dbReference type="Pfam" id="PF20473">
    <property type="entry name" value="MmeI_Mtase"/>
    <property type="match status" value="1"/>
</dbReference>
<feature type="domain" description="MmeI-like DNA-methyltransferase" evidence="8">
    <location>
        <begin position="334"/>
        <end position="568"/>
    </location>
</feature>
<feature type="domain" description="MmeI-like target recognition" evidence="7">
    <location>
        <begin position="597"/>
        <end position="797"/>
    </location>
</feature>
<feature type="domain" description="MmeI-like helicase spacer" evidence="6">
    <location>
        <begin position="188"/>
        <end position="258"/>
    </location>
</feature>
<evidence type="ECO:0000259" key="5">
    <source>
        <dbReference type="Pfam" id="PF20464"/>
    </source>
</evidence>
<reference evidence="9" key="1">
    <citation type="submission" date="2024-07" db="EMBL/GenBank/DDBJ databases">
        <authorList>
            <person name="Kim Y.J."/>
            <person name="Jeong J.Y."/>
        </authorList>
    </citation>
    <scope>NUCLEOTIDE SEQUENCE</scope>
    <source>
        <strain evidence="9">GIHE-MW2</strain>
    </source>
</reference>
<dbReference type="InterPro" id="IPR050953">
    <property type="entry name" value="N4_N6_ade-DNA_methylase"/>
</dbReference>
<dbReference type="EC" id="2.1.1.72" evidence="1"/>
<gene>
    <name evidence="9" type="ORF">ABWT76_004224</name>
</gene>
<dbReference type="GO" id="GO:0009007">
    <property type="term" value="F:site-specific DNA-methyltransferase (adenine-specific) activity"/>
    <property type="evidence" value="ECO:0007669"/>
    <property type="project" value="UniProtKB-EC"/>
</dbReference>